<dbReference type="FunFam" id="2.20.100.10:FF:000002">
    <property type="entry name" value="Unc-5 netrin receptor C"/>
    <property type="match status" value="1"/>
</dbReference>
<gene>
    <name evidence="8" type="ORF">OS493_036615</name>
</gene>
<comment type="subcellular location">
    <subcellularLocation>
        <location evidence="1">Membrane</location>
        <topology evidence="1">Single-pass membrane protein</topology>
    </subcellularLocation>
</comment>
<proteinExistence type="predicted"/>
<dbReference type="InterPro" id="IPR052065">
    <property type="entry name" value="Compl_asym_regulator"/>
</dbReference>
<comment type="caution">
    <text evidence="8">The sequence shown here is derived from an EMBL/GenBank/DDBJ whole genome shotgun (WGS) entry which is preliminary data.</text>
</comment>
<accession>A0A9X0D017</accession>
<keyword evidence="5" id="KW-0472">Membrane</keyword>
<dbReference type="InterPro" id="IPR000884">
    <property type="entry name" value="TSP1_rpt"/>
</dbReference>
<keyword evidence="3" id="KW-0677">Repeat</keyword>
<dbReference type="Pfam" id="PF00090">
    <property type="entry name" value="TSP_1"/>
    <property type="match status" value="2"/>
</dbReference>
<protein>
    <recommendedName>
        <fullName evidence="10">Coadhesin-like</fullName>
    </recommendedName>
</protein>
<dbReference type="PROSITE" id="PS50092">
    <property type="entry name" value="TSP1"/>
    <property type="match status" value="2"/>
</dbReference>
<evidence type="ECO:0000313" key="9">
    <source>
        <dbReference type="Proteomes" id="UP001163046"/>
    </source>
</evidence>
<dbReference type="SUPFAM" id="SSF82895">
    <property type="entry name" value="TSP-1 type 1 repeat"/>
    <property type="match status" value="2"/>
</dbReference>
<dbReference type="PANTHER" id="PTHR22906:SF21">
    <property type="entry name" value="SEMA DOMAIN-CONTAINING PROTEIN"/>
    <property type="match status" value="1"/>
</dbReference>
<feature type="region of interest" description="Disordered" evidence="7">
    <location>
        <begin position="160"/>
        <end position="182"/>
    </location>
</feature>
<evidence type="ECO:0000256" key="5">
    <source>
        <dbReference type="ARBA" id="ARBA00023136"/>
    </source>
</evidence>
<evidence type="ECO:0000313" key="8">
    <source>
        <dbReference type="EMBL" id="KAJ7382182.1"/>
    </source>
</evidence>
<name>A0A9X0D017_9CNID</name>
<keyword evidence="4" id="KW-1133">Transmembrane helix</keyword>
<dbReference type="EMBL" id="MU825935">
    <property type="protein sequence ID" value="KAJ7382182.1"/>
    <property type="molecule type" value="Genomic_DNA"/>
</dbReference>
<dbReference type="PANTHER" id="PTHR22906">
    <property type="entry name" value="PROPERDIN"/>
    <property type="match status" value="1"/>
</dbReference>
<evidence type="ECO:0008006" key="10">
    <source>
        <dbReference type="Google" id="ProtNLM"/>
    </source>
</evidence>
<dbReference type="GO" id="GO:0016020">
    <property type="term" value="C:membrane"/>
    <property type="evidence" value="ECO:0007669"/>
    <property type="project" value="UniProtKB-SubCell"/>
</dbReference>
<keyword evidence="9" id="KW-1185">Reference proteome</keyword>
<dbReference type="FunFam" id="2.20.100.10:FF:000007">
    <property type="entry name" value="Thrombospondin 1"/>
    <property type="match status" value="1"/>
</dbReference>
<dbReference type="Proteomes" id="UP001163046">
    <property type="component" value="Unassembled WGS sequence"/>
</dbReference>
<dbReference type="Gene3D" id="2.20.100.10">
    <property type="entry name" value="Thrombospondin type-1 (TSP1) repeat"/>
    <property type="match status" value="2"/>
</dbReference>
<reference evidence="8" key="1">
    <citation type="submission" date="2023-01" db="EMBL/GenBank/DDBJ databases">
        <title>Genome assembly of the deep-sea coral Lophelia pertusa.</title>
        <authorList>
            <person name="Herrera S."/>
            <person name="Cordes E."/>
        </authorList>
    </citation>
    <scope>NUCLEOTIDE SEQUENCE</scope>
    <source>
        <strain evidence="8">USNM1676648</strain>
        <tissue evidence="8">Polyp</tissue>
    </source>
</reference>
<dbReference type="InterPro" id="IPR036383">
    <property type="entry name" value="TSP1_rpt_sf"/>
</dbReference>
<dbReference type="AlphaFoldDB" id="A0A9X0D017"/>
<keyword evidence="2" id="KW-0812">Transmembrane</keyword>
<organism evidence="8 9">
    <name type="scientific">Desmophyllum pertusum</name>
    <dbReference type="NCBI Taxonomy" id="174260"/>
    <lineage>
        <taxon>Eukaryota</taxon>
        <taxon>Metazoa</taxon>
        <taxon>Cnidaria</taxon>
        <taxon>Anthozoa</taxon>
        <taxon>Hexacorallia</taxon>
        <taxon>Scleractinia</taxon>
        <taxon>Caryophylliina</taxon>
        <taxon>Caryophylliidae</taxon>
        <taxon>Desmophyllum</taxon>
    </lineage>
</organism>
<evidence type="ECO:0000256" key="1">
    <source>
        <dbReference type="ARBA" id="ARBA00004167"/>
    </source>
</evidence>
<evidence type="ECO:0000256" key="3">
    <source>
        <dbReference type="ARBA" id="ARBA00022737"/>
    </source>
</evidence>
<evidence type="ECO:0000256" key="2">
    <source>
        <dbReference type="ARBA" id="ARBA00022692"/>
    </source>
</evidence>
<evidence type="ECO:0000256" key="4">
    <source>
        <dbReference type="ARBA" id="ARBA00022989"/>
    </source>
</evidence>
<dbReference type="PRINTS" id="PR01705">
    <property type="entry name" value="TSP1REPEAT"/>
</dbReference>
<evidence type="ECO:0000256" key="6">
    <source>
        <dbReference type="ARBA" id="ARBA00023157"/>
    </source>
</evidence>
<evidence type="ECO:0000256" key="7">
    <source>
        <dbReference type="SAM" id="MobiDB-lite"/>
    </source>
</evidence>
<dbReference type="OrthoDB" id="5945011at2759"/>
<dbReference type="SMART" id="SM00209">
    <property type="entry name" value="TSP1"/>
    <property type="match status" value="3"/>
</dbReference>
<keyword evidence="6" id="KW-1015">Disulfide bond</keyword>
<sequence length="201" mass="21485">MCSRRFLPTFGLSVALCCFVVGGYYSYLKATVNGGYTDWSVWSNCTKQCGEAATGKYGKDCYRLGPNRDQKPCFLKICPIDGKFGEWSGFAACDKPCGGGKQVRTRQCNNPPAVFGGKPCEGPAKEEQDCNTQVCPVDGGYTAWSEYSPCSVTCGKGTMSRTRSCTNPPPSNGGKPCAEPASETAECDKGACCTARTDETK</sequence>